<comment type="caution">
    <text evidence="1">The sequence shown here is derived from an EMBL/GenBank/DDBJ whole genome shotgun (WGS) entry which is preliminary data.</text>
</comment>
<dbReference type="EMBL" id="PUIQ01000044">
    <property type="protein sequence ID" value="PQP13833.1"/>
    <property type="molecule type" value="Genomic_DNA"/>
</dbReference>
<name>A0A2S8IGC5_BURCE</name>
<proteinExistence type="predicted"/>
<gene>
    <name evidence="1" type="ORF">C5615_28220</name>
</gene>
<sequence>MRALFQVTAGSVSTRIGVARSDMTCRLGGEFEDLDCSKKSSMCRALVTLPLVRSRHGSVSVRFAYESRKVRLGRD</sequence>
<accession>A0A2S8IGC5</accession>
<reference evidence="1 2" key="1">
    <citation type="submission" date="2018-02" db="EMBL/GenBank/DDBJ databases">
        <title>Draft genome sequencing of Burkholderia cepacia Y14-15.</title>
        <authorList>
            <person name="Zheng B.-X."/>
        </authorList>
    </citation>
    <scope>NUCLEOTIDE SEQUENCE [LARGE SCALE GENOMIC DNA]</scope>
    <source>
        <strain evidence="1 2">Y14-15</strain>
    </source>
</reference>
<protein>
    <submittedName>
        <fullName evidence="1">Uncharacterized protein</fullName>
    </submittedName>
</protein>
<evidence type="ECO:0000313" key="1">
    <source>
        <dbReference type="EMBL" id="PQP13833.1"/>
    </source>
</evidence>
<dbReference type="AlphaFoldDB" id="A0A2S8IGC5"/>
<evidence type="ECO:0000313" key="2">
    <source>
        <dbReference type="Proteomes" id="UP000238206"/>
    </source>
</evidence>
<dbReference type="Proteomes" id="UP000238206">
    <property type="component" value="Unassembled WGS sequence"/>
</dbReference>
<organism evidence="1 2">
    <name type="scientific">Burkholderia cepacia</name>
    <name type="common">Pseudomonas cepacia</name>
    <dbReference type="NCBI Taxonomy" id="292"/>
    <lineage>
        <taxon>Bacteria</taxon>
        <taxon>Pseudomonadati</taxon>
        <taxon>Pseudomonadota</taxon>
        <taxon>Betaproteobacteria</taxon>
        <taxon>Burkholderiales</taxon>
        <taxon>Burkholderiaceae</taxon>
        <taxon>Burkholderia</taxon>
        <taxon>Burkholderia cepacia complex</taxon>
    </lineage>
</organism>